<comment type="similarity">
    <text evidence="2 8">Belongs to the serpin family.</text>
</comment>
<organism evidence="10 11">
    <name type="scientific">Zophobas morio</name>
    <dbReference type="NCBI Taxonomy" id="2755281"/>
    <lineage>
        <taxon>Eukaryota</taxon>
        <taxon>Metazoa</taxon>
        <taxon>Ecdysozoa</taxon>
        <taxon>Arthropoda</taxon>
        <taxon>Hexapoda</taxon>
        <taxon>Insecta</taxon>
        <taxon>Pterygota</taxon>
        <taxon>Neoptera</taxon>
        <taxon>Endopterygota</taxon>
        <taxon>Coleoptera</taxon>
        <taxon>Polyphaga</taxon>
        <taxon>Cucujiformia</taxon>
        <taxon>Tenebrionidae</taxon>
        <taxon>Zophobas</taxon>
    </lineage>
</organism>
<evidence type="ECO:0000313" key="10">
    <source>
        <dbReference type="EMBL" id="KAJ3651741.1"/>
    </source>
</evidence>
<dbReference type="PANTHER" id="PTHR11461:SF211">
    <property type="entry name" value="GH10112P-RELATED"/>
    <property type="match status" value="1"/>
</dbReference>
<dbReference type="Gene3D" id="2.30.39.10">
    <property type="entry name" value="Alpha-1-antitrypsin, domain 1"/>
    <property type="match status" value="1"/>
</dbReference>
<name>A0AA38MD54_9CUCU</name>
<keyword evidence="6" id="KW-0722">Serine protease inhibitor</keyword>
<keyword evidence="5" id="KW-0732">Signal</keyword>
<sequence>MLQFSWNSLCCTFSLSAMATEKSELQVLEGNRDFTTSLYKVLTETPGNVFFSPISVHVVLSMCYQGAKGTTAEKFASSLKVPTTAAAAEGYSVVMNRLNSIPNVTLLMANKIYLMEGHELLPEFSDAVTKNFLSEVQLLNFATNEAAAAYINAWVEEKTKEKIKNLIKKEDLDLSTRLVLVNAIYFKGNWMDPFDKYVTNTAPFYLNKVKSVDVPMMNKCGDFNYKADKKLDAQILELAYTNDNLSMIIILPNKRNGIDKLEKMLATCNFSEITENMCNTLVIIQLPKFKIEQTIFLNNPLTQLGLGEIFDPCVANFSGMIMSNAQIHVSQVIQKAFIEVNEEGAEAAAATSELFLYFYVAEWRV</sequence>
<evidence type="ECO:0000256" key="5">
    <source>
        <dbReference type="ARBA" id="ARBA00022729"/>
    </source>
</evidence>
<reference evidence="10" key="1">
    <citation type="journal article" date="2023" name="G3 (Bethesda)">
        <title>Whole genome assemblies of Zophobas morio and Tenebrio molitor.</title>
        <authorList>
            <person name="Kaur S."/>
            <person name="Stinson S.A."/>
            <person name="diCenzo G.C."/>
        </authorList>
    </citation>
    <scope>NUCLEOTIDE SEQUENCE</scope>
    <source>
        <strain evidence="10">QUZm001</strain>
    </source>
</reference>
<dbReference type="AlphaFoldDB" id="A0AA38MD54"/>
<comment type="subcellular location">
    <subcellularLocation>
        <location evidence="1">Secreted</location>
    </subcellularLocation>
</comment>
<dbReference type="InterPro" id="IPR036186">
    <property type="entry name" value="Serpin_sf"/>
</dbReference>
<dbReference type="Proteomes" id="UP001168821">
    <property type="component" value="Unassembled WGS sequence"/>
</dbReference>
<evidence type="ECO:0000256" key="3">
    <source>
        <dbReference type="ARBA" id="ARBA00022525"/>
    </source>
</evidence>
<evidence type="ECO:0000256" key="4">
    <source>
        <dbReference type="ARBA" id="ARBA00022690"/>
    </source>
</evidence>
<dbReference type="InterPro" id="IPR042185">
    <property type="entry name" value="Serpin_sf_2"/>
</dbReference>
<evidence type="ECO:0000313" key="11">
    <source>
        <dbReference type="Proteomes" id="UP001168821"/>
    </source>
</evidence>
<evidence type="ECO:0000256" key="7">
    <source>
        <dbReference type="ARBA" id="ARBA00023180"/>
    </source>
</evidence>
<dbReference type="GO" id="GO:0005615">
    <property type="term" value="C:extracellular space"/>
    <property type="evidence" value="ECO:0007669"/>
    <property type="project" value="InterPro"/>
</dbReference>
<comment type="caution">
    <text evidence="10">The sequence shown here is derived from an EMBL/GenBank/DDBJ whole genome shotgun (WGS) entry which is preliminary data.</text>
</comment>
<keyword evidence="3" id="KW-0964">Secreted</keyword>
<accession>A0AA38MD54</accession>
<dbReference type="SMART" id="SM00093">
    <property type="entry name" value="SERPIN"/>
    <property type="match status" value="1"/>
</dbReference>
<dbReference type="PANTHER" id="PTHR11461">
    <property type="entry name" value="SERINE PROTEASE INHIBITOR, SERPIN"/>
    <property type="match status" value="1"/>
</dbReference>
<dbReference type="CDD" id="cd19601">
    <property type="entry name" value="serpin42Da-like"/>
    <property type="match status" value="1"/>
</dbReference>
<dbReference type="InterPro" id="IPR042178">
    <property type="entry name" value="Serpin_sf_1"/>
</dbReference>
<feature type="domain" description="Serpin" evidence="9">
    <location>
        <begin position="36"/>
        <end position="362"/>
    </location>
</feature>
<evidence type="ECO:0000256" key="2">
    <source>
        <dbReference type="ARBA" id="ARBA00009500"/>
    </source>
</evidence>
<keyword evidence="4" id="KW-0646">Protease inhibitor</keyword>
<dbReference type="FunFam" id="2.30.39.10:FF:000030">
    <property type="entry name" value="Serpin 2"/>
    <property type="match status" value="1"/>
</dbReference>
<evidence type="ECO:0000256" key="1">
    <source>
        <dbReference type="ARBA" id="ARBA00004613"/>
    </source>
</evidence>
<evidence type="ECO:0000256" key="8">
    <source>
        <dbReference type="RuleBase" id="RU000411"/>
    </source>
</evidence>
<proteinExistence type="inferred from homology"/>
<dbReference type="Gene3D" id="3.30.497.10">
    <property type="entry name" value="Antithrombin, subunit I, domain 2"/>
    <property type="match status" value="1"/>
</dbReference>
<gene>
    <name evidence="10" type="ORF">Zmor_017759</name>
</gene>
<protein>
    <recommendedName>
        <fullName evidence="9">Serpin domain-containing protein</fullName>
    </recommendedName>
</protein>
<dbReference type="GO" id="GO:0004867">
    <property type="term" value="F:serine-type endopeptidase inhibitor activity"/>
    <property type="evidence" value="ECO:0007669"/>
    <property type="project" value="UniProtKB-KW"/>
</dbReference>
<dbReference type="InterPro" id="IPR023796">
    <property type="entry name" value="Serpin_dom"/>
</dbReference>
<keyword evidence="11" id="KW-1185">Reference proteome</keyword>
<dbReference type="Pfam" id="PF00079">
    <property type="entry name" value="Serpin"/>
    <property type="match status" value="1"/>
</dbReference>
<evidence type="ECO:0000256" key="6">
    <source>
        <dbReference type="ARBA" id="ARBA00022900"/>
    </source>
</evidence>
<evidence type="ECO:0000259" key="9">
    <source>
        <dbReference type="SMART" id="SM00093"/>
    </source>
</evidence>
<keyword evidence="7" id="KW-0325">Glycoprotein</keyword>
<dbReference type="SUPFAM" id="SSF56574">
    <property type="entry name" value="Serpins"/>
    <property type="match status" value="1"/>
</dbReference>
<dbReference type="EMBL" id="JALNTZ010000005">
    <property type="protein sequence ID" value="KAJ3651741.1"/>
    <property type="molecule type" value="Genomic_DNA"/>
</dbReference>
<dbReference type="InterPro" id="IPR000215">
    <property type="entry name" value="Serpin_fam"/>
</dbReference>